<accession>A0A7W9NHK4</accession>
<keyword evidence="3" id="KW-1185">Reference proteome</keyword>
<proteinExistence type="predicted"/>
<dbReference type="AlphaFoldDB" id="A0A7W9NHK4"/>
<feature type="compositionally biased region" description="Low complexity" evidence="1">
    <location>
        <begin position="155"/>
        <end position="171"/>
    </location>
</feature>
<evidence type="ECO:0000313" key="2">
    <source>
        <dbReference type="EMBL" id="MBB5892644.1"/>
    </source>
</evidence>
<name>A0A7W9NHK4_9PSEU</name>
<organism evidence="2 3">
    <name type="scientific">Kutzneria kofuensis</name>
    <dbReference type="NCBI Taxonomy" id="103725"/>
    <lineage>
        <taxon>Bacteria</taxon>
        <taxon>Bacillati</taxon>
        <taxon>Actinomycetota</taxon>
        <taxon>Actinomycetes</taxon>
        <taxon>Pseudonocardiales</taxon>
        <taxon>Pseudonocardiaceae</taxon>
        <taxon>Kutzneria</taxon>
    </lineage>
</organism>
<gene>
    <name evidence="2" type="ORF">BJ998_003840</name>
</gene>
<reference evidence="2 3" key="1">
    <citation type="submission" date="2020-08" db="EMBL/GenBank/DDBJ databases">
        <title>Sequencing the genomes of 1000 actinobacteria strains.</title>
        <authorList>
            <person name="Klenk H.-P."/>
        </authorList>
    </citation>
    <scope>NUCLEOTIDE SEQUENCE [LARGE SCALE GENOMIC DNA]</scope>
    <source>
        <strain evidence="2 3">DSM 43851</strain>
    </source>
</reference>
<feature type="region of interest" description="Disordered" evidence="1">
    <location>
        <begin position="1"/>
        <end position="235"/>
    </location>
</feature>
<evidence type="ECO:0000313" key="3">
    <source>
        <dbReference type="Proteomes" id="UP000585638"/>
    </source>
</evidence>
<feature type="compositionally biased region" description="Basic residues" evidence="1">
    <location>
        <begin position="188"/>
        <end position="199"/>
    </location>
</feature>
<protein>
    <submittedName>
        <fullName evidence="2">Uncharacterized protein</fullName>
    </submittedName>
</protein>
<dbReference type="Proteomes" id="UP000585638">
    <property type="component" value="Unassembled WGS sequence"/>
</dbReference>
<dbReference type="EMBL" id="JACHIR010000001">
    <property type="protein sequence ID" value="MBB5892644.1"/>
    <property type="molecule type" value="Genomic_DNA"/>
</dbReference>
<sequence>MWASTPGDRWTTWGPRGQLLGCSVRSTDRSSCPHPHPQMWAGSSPGVAQGESGPGLPDVGDCGQLFWDPGPIGHPGPPEKFIRRGLRPASFLRAAGPRPGSVVRKITEAAPRSMGGSGPRAGREPPAQSFSSRGGPARNPVSESATFPGRGWGAPAGAVRKGSAAAGAAGPRADRRPGGELRRLVGGRGRRRLSGRGRWRLREADQKGRASLIRARPAGSRPRRHPLPIWPAPRPVDLVSADRQSFWLGSAPGAPPQSERSRRGPAAPRAEVVRRVDQ</sequence>
<feature type="compositionally biased region" description="Basic and acidic residues" evidence="1">
    <location>
        <begin position="172"/>
        <end position="183"/>
    </location>
</feature>
<comment type="caution">
    <text evidence="2">The sequence shown here is derived from an EMBL/GenBank/DDBJ whole genome shotgun (WGS) entry which is preliminary data.</text>
</comment>
<evidence type="ECO:0000256" key="1">
    <source>
        <dbReference type="SAM" id="MobiDB-lite"/>
    </source>
</evidence>
<feature type="region of interest" description="Disordered" evidence="1">
    <location>
        <begin position="247"/>
        <end position="278"/>
    </location>
</feature>